<dbReference type="PROSITE" id="PS00022">
    <property type="entry name" value="EGF_1"/>
    <property type="match status" value="1"/>
</dbReference>
<evidence type="ECO:0000313" key="6">
    <source>
        <dbReference type="Proteomes" id="UP001152622"/>
    </source>
</evidence>
<keyword evidence="1 2" id="KW-1015">Disulfide bond</keyword>
<dbReference type="InterPro" id="IPR001791">
    <property type="entry name" value="Laminin_G"/>
</dbReference>
<evidence type="ECO:0008006" key="7">
    <source>
        <dbReference type="Google" id="ProtNLM"/>
    </source>
</evidence>
<dbReference type="AlphaFoldDB" id="A0A9Q1FKX0"/>
<dbReference type="InterPro" id="IPR050372">
    <property type="entry name" value="Neurexin-related_CASP"/>
</dbReference>
<dbReference type="SMART" id="SM00282">
    <property type="entry name" value="LamG"/>
    <property type="match status" value="1"/>
</dbReference>
<evidence type="ECO:0000256" key="1">
    <source>
        <dbReference type="ARBA" id="ARBA00023157"/>
    </source>
</evidence>
<dbReference type="SUPFAM" id="SSF49899">
    <property type="entry name" value="Concanavalin A-like lectins/glucanases"/>
    <property type="match status" value="1"/>
</dbReference>
<feature type="disulfide bond" evidence="2">
    <location>
        <begin position="47"/>
        <end position="56"/>
    </location>
</feature>
<dbReference type="FunFam" id="2.60.120.200:FF:000027">
    <property type="entry name" value="Transmembrane agrin"/>
    <property type="match status" value="1"/>
</dbReference>
<evidence type="ECO:0000259" key="4">
    <source>
        <dbReference type="PROSITE" id="PS50026"/>
    </source>
</evidence>
<comment type="caution">
    <text evidence="5">The sequence shown here is derived from an EMBL/GenBank/DDBJ whole genome shotgun (WGS) entry which is preliminary data.</text>
</comment>
<dbReference type="PANTHER" id="PTHR15036:SF83">
    <property type="entry name" value="AGRIN"/>
    <property type="match status" value="1"/>
</dbReference>
<name>A0A9Q1FKX0_SYNKA</name>
<feature type="domain" description="EGF-like" evidence="4">
    <location>
        <begin position="21"/>
        <end position="57"/>
    </location>
</feature>
<reference evidence="5" key="1">
    <citation type="journal article" date="2023" name="Science">
        <title>Genome structures resolve the early diversification of teleost fishes.</title>
        <authorList>
            <person name="Parey E."/>
            <person name="Louis A."/>
            <person name="Montfort J."/>
            <person name="Bouchez O."/>
            <person name="Roques C."/>
            <person name="Iampietro C."/>
            <person name="Lluch J."/>
            <person name="Castinel A."/>
            <person name="Donnadieu C."/>
            <person name="Desvignes T."/>
            <person name="Floi Bucao C."/>
            <person name="Jouanno E."/>
            <person name="Wen M."/>
            <person name="Mejri S."/>
            <person name="Dirks R."/>
            <person name="Jansen H."/>
            <person name="Henkel C."/>
            <person name="Chen W.J."/>
            <person name="Zahm M."/>
            <person name="Cabau C."/>
            <person name="Klopp C."/>
            <person name="Thompson A.W."/>
            <person name="Robinson-Rechavi M."/>
            <person name="Braasch I."/>
            <person name="Lecointre G."/>
            <person name="Bobe J."/>
            <person name="Postlethwait J.H."/>
            <person name="Berthelot C."/>
            <person name="Roest Crollius H."/>
            <person name="Guiguen Y."/>
        </authorList>
    </citation>
    <scope>NUCLEOTIDE SEQUENCE</scope>
    <source>
        <strain evidence="5">WJC10195</strain>
    </source>
</reference>
<protein>
    <recommendedName>
        <fullName evidence="7">Agrin</fullName>
    </recommendedName>
</protein>
<dbReference type="Proteomes" id="UP001152622">
    <property type="component" value="Chromosome 5"/>
</dbReference>
<dbReference type="Gene3D" id="2.60.120.200">
    <property type="match status" value="1"/>
</dbReference>
<dbReference type="Gene3D" id="2.10.25.10">
    <property type="entry name" value="Laminin"/>
    <property type="match status" value="1"/>
</dbReference>
<feature type="domain" description="Laminin G" evidence="3">
    <location>
        <begin position="68"/>
        <end position="252"/>
    </location>
</feature>
<comment type="caution">
    <text evidence="2">Lacks conserved residue(s) required for the propagation of feature annotation.</text>
</comment>
<dbReference type="PROSITE" id="PS50025">
    <property type="entry name" value="LAM_G_DOMAIN"/>
    <property type="match status" value="1"/>
</dbReference>
<proteinExistence type="predicted"/>
<dbReference type="PANTHER" id="PTHR15036">
    <property type="entry name" value="PIKACHURIN-LIKE PROTEIN"/>
    <property type="match status" value="1"/>
</dbReference>
<dbReference type="EMBL" id="JAINUF010000005">
    <property type="protein sequence ID" value="KAJ8360756.1"/>
    <property type="molecule type" value="Genomic_DNA"/>
</dbReference>
<dbReference type="CDD" id="cd00110">
    <property type="entry name" value="LamG"/>
    <property type="match status" value="1"/>
</dbReference>
<gene>
    <name evidence="5" type="ORF">SKAU_G00172810</name>
</gene>
<organism evidence="5 6">
    <name type="scientific">Synaphobranchus kaupii</name>
    <name type="common">Kaup's arrowtooth eel</name>
    <dbReference type="NCBI Taxonomy" id="118154"/>
    <lineage>
        <taxon>Eukaryota</taxon>
        <taxon>Metazoa</taxon>
        <taxon>Chordata</taxon>
        <taxon>Craniata</taxon>
        <taxon>Vertebrata</taxon>
        <taxon>Euteleostomi</taxon>
        <taxon>Actinopterygii</taxon>
        <taxon>Neopterygii</taxon>
        <taxon>Teleostei</taxon>
        <taxon>Anguilliformes</taxon>
        <taxon>Synaphobranchidae</taxon>
        <taxon>Synaphobranchus</taxon>
    </lineage>
</organism>
<dbReference type="PROSITE" id="PS01186">
    <property type="entry name" value="EGF_2"/>
    <property type="match status" value="1"/>
</dbReference>
<dbReference type="Pfam" id="PF00054">
    <property type="entry name" value="Laminin_G_1"/>
    <property type="match status" value="1"/>
</dbReference>
<evidence type="ECO:0000313" key="5">
    <source>
        <dbReference type="EMBL" id="KAJ8360756.1"/>
    </source>
</evidence>
<dbReference type="InterPro" id="IPR013320">
    <property type="entry name" value="ConA-like_dom_sf"/>
</dbReference>
<dbReference type="PROSITE" id="PS50026">
    <property type="entry name" value="EGF_3"/>
    <property type="match status" value="1"/>
</dbReference>
<dbReference type="OrthoDB" id="5983569at2759"/>
<evidence type="ECO:0000256" key="2">
    <source>
        <dbReference type="PROSITE-ProRule" id="PRU00076"/>
    </source>
</evidence>
<keyword evidence="6" id="KW-1185">Reference proteome</keyword>
<accession>A0A9Q1FKX0</accession>
<keyword evidence="2" id="KW-0245">EGF-like domain</keyword>
<sequence length="295" mass="32439">MGIPILKRENAVSSSDVSTFPHHPCAQGVCKNGGHCHPQLEGYECVCRHGFSGTDCKNEIVEKSAGQTDSIAFDGRTFIEYHNAVSKSEKAMLGNRFELSIKTEATHGLILWSGKGMERSDYIALALVDGRVQMTYDLGSKPVVLRSSVRVNTNRWIRIKASRSLRDGSCRLVMRQQSTGSSPLGATQLDTDGALWLGGLERASVARRLPKAYSTGFIGCVKDVDCGRCGPPPGGGRLEQPQNTTLFRQIACRHPPQCTPCQLLTVCVLSHLKRYVPTEAYVQVWKGKCREESRQ</sequence>
<dbReference type="SMART" id="SM00181">
    <property type="entry name" value="EGF"/>
    <property type="match status" value="1"/>
</dbReference>
<dbReference type="CDD" id="cd00054">
    <property type="entry name" value="EGF_CA"/>
    <property type="match status" value="1"/>
</dbReference>
<evidence type="ECO:0000259" key="3">
    <source>
        <dbReference type="PROSITE" id="PS50025"/>
    </source>
</evidence>
<dbReference type="InterPro" id="IPR000742">
    <property type="entry name" value="EGF"/>
</dbReference>